<accession>A0A194AIN9</accession>
<dbReference type="InterPro" id="IPR010131">
    <property type="entry name" value="MdtP/NodT-like"/>
</dbReference>
<dbReference type="GO" id="GO:0015562">
    <property type="term" value="F:efflux transmembrane transporter activity"/>
    <property type="evidence" value="ECO:0007669"/>
    <property type="project" value="InterPro"/>
</dbReference>
<dbReference type="STRING" id="1592317.DPF_1333"/>
<dbReference type="PROSITE" id="PS51257">
    <property type="entry name" value="PROKAR_LIPOPROTEIN"/>
    <property type="match status" value="1"/>
</dbReference>
<keyword evidence="2" id="KW-0812">Transmembrane</keyword>
<protein>
    <submittedName>
        <fullName evidence="5">Transporter</fullName>
    </submittedName>
</protein>
<keyword evidence="2" id="KW-0564">Palmitate</keyword>
<comment type="similarity">
    <text evidence="1 2">Belongs to the outer membrane factor (OMF) (TC 1.B.17) family.</text>
</comment>
<evidence type="ECO:0000256" key="2">
    <source>
        <dbReference type="RuleBase" id="RU362097"/>
    </source>
</evidence>
<name>A0A194AIN9_9BACT</name>
<evidence type="ECO:0000313" key="5">
    <source>
        <dbReference type="EMBL" id="GAU08619.1"/>
    </source>
</evidence>
<dbReference type="OrthoDB" id="9783163at2"/>
<evidence type="ECO:0000256" key="1">
    <source>
        <dbReference type="ARBA" id="ARBA00007613"/>
    </source>
</evidence>
<sequence length="497" mass="54798">MHVRSKVSYDRTGVAVKNCLWIAFILLAGCSLSPSYHRPVQDIPVSWENRAGTRLEEQWWQRFNDPVLNGLVERALEHNLDLATSFARLEQAAAAVGLSRSDLAPTPSLDGSGSQTWTSTRIYGAPPPGSEEYSNHDIYVGAAWELDFWGKYRNALQSGQAAFLATAADVEAIRLLIAGTTVKAYFALLSAEFQIRIAEKTLEQRLQAFEFYEVNEKFGFYSKTDLLRAKSEVEDARYTLAVARMDADSAHSALLLLLGRSPSAIFSDSVNTSTSLDLLPVVPVLPDGLPSELLMRRPDLRSAEQLLQAAHFDVGVVRADYFPSISLTGQSGLAAMYAGDLTQSGAESWTYGLSIHLPLDFWRTRFREQMAEAKCREAAADYDKAVQSAFRDIRDALNRQARLAEASDALERQVKDLKEAVIKADDRYRNGYSNFLDVLDADRSHFAAQLAWARTRTQQLNAMVDVCLALGGGWTGEAASSSTQSMTTGERANGGSQ</sequence>
<keyword evidence="6" id="KW-1185">Reference proteome</keyword>
<dbReference type="InterPro" id="IPR003423">
    <property type="entry name" value="OMP_efflux"/>
</dbReference>
<dbReference type="PANTHER" id="PTHR30203:SF29">
    <property type="entry name" value="PROTEIN CYAE"/>
    <property type="match status" value="1"/>
</dbReference>
<keyword evidence="2" id="KW-0472">Membrane</keyword>
<keyword evidence="3" id="KW-0175">Coiled coil</keyword>
<dbReference type="Proteomes" id="UP000095200">
    <property type="component" value="Unassembled WGS sequence"/>
</dbReference>
<comment type="subcellular location">
    <subcellularLocation>
        <location evidence="2">Cell membrane</location>
        <topology evidence="2">Lipid-anchor</topology>
    </subcellularLocation>
</comment>
<dbReference type="AlphaFoldDB" id="A0A194AIN9"/>
<feature type="coiled-coil region" evidence="3">
    <location>
        <begin position="393"/>
        <end position="427"/>
    </location>
</feature>
<keyword evidence="2" id="KW-1134">Transmembrane beta strand</keyword>
<evidence type="ECO:0000256" key="3">
    <source>
        <dbReference type="SAM" id="Coils"/>
    </source>
</evidence>
<dbReference type="Gene3D" id="2.20.200.10">
    <property type="entry name" value="Outer membrane efflux proteins (OEP)"/>
    <property type="match status" value="1"/>
</dbReference>
<evidence type="ECO:0000313" key="6">
    <source>
        <dbReference type="Proteomes" id="UP000095200"/>
    </source>
</evidence>
<feature type="compositionally biased region" description="Polar residues" evidence="4">
    <location>
        <begin position="478"/>
        <end position="497"/>
    </location>
</feature>
<comment type="caution">
    <text evidence="5">The sequence shown here is derived from an EMBL/GenBank/DDBJ whole genome shotgun (WGS) entry which is preliminary data.</text>
</comment>
<evidence type="ECO:0000256" key="4">
    <source>
        <dbReference type="SAM" id="MobiDB-lite"/>
    </source>
</evidence>
<proteinExistence type="inferred from homology"/>
<dbReference type="SUPFAM" id="SSF56954">
    <property type="entry name" value="Outer membrane efflux proteins (OEP)"/>
    <property type="match status" value="1"/>
</dbReference>
<reference evidence="6" key="1">
    <citation type="submission" date="2016-06" db="EMBL/GenBank/DDBJ databases">
        <title>Draft genome sequence of Desulfoplanes formicivorans strain Pf12B.</title>
        <authorList>
            <person name="Watanabe M."/>
            <person name="Kojima H."/>
            <person name="Fukui M."/>
        </authorList>
    </citation>
    <scope>NUCLEOTIDE SEQUENCE [LARGE SCALE GENOMIC DNA]</scope>
    <source>
        <strain evidence="6">Pf12B</strain>
    </source>
</reference>
<gene>
    <name evidence="5" type="ORF">DPF_1333</name>
</gene>
<dbReference type="Gene3D" id="1.20.1600.10">
    <property type="entry name" value="Outer membrane efflux proteins (OEP)"/>
    <property type="match status" value="1"/>
</dbReference>
<organism evidence="5 6">
    <name type="scientific">Desulfoplanes formicivorans</name>
    <dbReference type="NCBI Taxonomy" id="1592317"/>
    <lineage>
        <taxon>Bacteria</taxon>
        <taxon>Pseudomonadati</taxon>
        <taxon>Thermodesulfobacteriota</taxon>
        <taxon>Desulfovibrionia</taxon>
        <taxon>Desulfovibrionales</taxon>
        <taxon>Desulfoplanaceae</taxon>
        <taxon>Desulfoplanes</taxon>
    </lineage>
</organism>
<dbReference type="PANTHER" id="PTHR30203">
    <property type="entry name" value="OUTER MEMBRANE CATION EFFLUX PROTEIN"/>
    <property type="match status" value="1"/>
</dbReference>
<dbReference type="EMBL" id="BDFE01000015">
    <property type="protein sequence ID" value="GAU08619.1"/>
    <property type="molecule type" value="Genomic_DNA"/>
</dbReference>
<feature type="region of interest" description="Disordered" evidence="4">
    <location>
        <begin position="476"/>
        <end position="497"/>
    </location>
</feature>
<dbReference type="Pfam" id="PF02321">
    <property type="entry name" value="OEP"/>
    <property type="match status" value="2"/>
</dbReference>
<dbReference type="NCBIfam" id="TIGR01845">
    <property type="entry name" value="outer_NodT"/>
    <property type="match status" value="1"/>
</dbReference>
<keyword evidence="2" id="KW-0449">Lipoprotein</keyword>
<dbReference type="GO" id="GO:0005886">
    <property type="term" value="C:plasma membrane"/>
    <property type="evidence" value="ECO:0007669"/>
    <property type="project" value="UniProtKB-SubCell"/>
</dbReference>